<name>A0A0C9SDF1_AMBAM</name>
<keyword evidence="1" id="KW-0732">Signal</keyword>
<evidence type="ECO:0000313" key="2">
    <source>
        <dbReference type="EMBL" id="JAG92007.1"/>
    </source>
</evidence>
<dbReference type="EMBL" id="GBZX01000733">
    <property type="protein sequence ID" value="JAG92007.1"/>
    <property type="molecule type" value="mRNA"/>
</dbReference>
<evidence type="ECO:0000256" key="1">
    <source>
        <dbReference type="SAM" id="SignalP"/>
    </source>
</evidence>
<feature type="chain" id="PRO_5002212984" evidence="1">
    <location>
        <begin position="23"/>
        <end position="124"/>
    </location>
</feature>
<sequence>MFCCRLEGVLLLCSAVQPFCSPANTNSLVRVLTVRWQASPSGKQRDCHPSAAEIVDRWVCWRSSSERCGRLCDSAPMLGCTKKSKTVVLHELALEVAIGSAWRDTCTIAVICSYSCAKALIILL</sequence>
<organism evidence="2">
    <name type="scientific">Amblyomma americanum</name>
    <name type="common">Lone star tick</name>
    <dbReference type="NCBI Taxonomy" id="6943"/>
    <lineage>
        <taxon>Eukaryota</taxon>
        <taxon>Metazoa</taxon>
        <taxon>Ecdysozoa</taxon>
        <taxon>Arthropoda</taxon>
        <taxon>Chelicerata</taxon>
        <taxon>Arachnida</taxon>
        <taxon>Acari</taxon>
        <taxon>Parasitiformes</taxon>
        <taxon>Ixodida</taxon>
        <taxon>Ixodoidea</taxon>
        <taxon>Ixodidae</taxon>
        <taxon>Amblyomminae</taxon>
        <taxon>Amblyomma</taxon>
    </lineage>
</organism>
<feature type="signal peptide" evidence="1">
    <location>
        <begin position="1"/>
        <end position="22"/>
    </location>
</feature>
<proteinExistence type="evidence at transcript level"/>
<reference evidence="2" key="1">
    <citation type="journal article" date="2015" name="PLoS ONE">
        <title>An Insight into the Sialome of the Lone Star Tick, Amblyomma americanum, with a Glimpse on Its Time Dependent Gene Expression.</title>
        <authorList>
            <person name="Karim S."/>
            <person name="Ribeiro J.M."/>
        </authorList>
    </citation>
    <scope>NUCLEOTIDE SEQUENCE</scope>
    <source>
        <tissue evidence="2">Salivary gland</tissue>
    </source>
</reference>
<accession>A0A0C9SDF1</accession>
<dbReference type="AlphaFoldDB" id="A0A0C9SDF1"/>
<protein>
    <submittedName>
        <fullName evidence="2">Putative secreted protein</fullName>
    </submittedName>
</protein>